<evidence type="ECO:0000259" key="3">
    <source>
        <dbReference type="Pfam" id="PF09362"/>
    </source>
</evidence>
<gene>
    <name evidence="4" type="ORF">J2X09_003821</name>
</gene>
<feature type="region of interest" description="Disordered" evidence="1">
    <location>
        <begin position="30"/>
        <end position="50"/>
    </location>
</feature>
<sequence length="342" mass="37643">MKRTTFLVCLAVGLVAHTVTSSQTEAPVTAPAGIASTDPHQGGHHAGNMPHYNVATIPSPAVGSSGYNVRAADARPYRDEDGTGAFRTVCTRSHYNRDDSLLYPGQPGRAHLHLYFGNTVSDAHSTPESIRTIGNSTCRGGIANRSTYWVPAVIDTTDGSIIDMDHADVYYKTGYRGVRNEDVKDIPQGLRMIAGDMLRTREWQWGPYEFRCDGKRSFSVPGGCTSGELMVILLFPQCWDGKRLYADDQSHMRYANKGCPASHPVALPEITYTLHFPIQQGRNTSNWRLSSDNYVRGPGGYSMHGDWINGWDPELPPIWTSRIINRGLSGGSHMLGDGRVME</sequence>
<dbReference type="PANTHER" id="PTHR43662:SF3">
    <property type="entry name" value="DOMAIN PROTEIN, PUTATIVE (AFU_ORTHOLOGUE AFUA_6G11970)-RELATED"/>
    <property type="match status" value="1"/>
</dbReference>
<dbReference type="RefSeq" id="WP_204734851.1">
    <property type="nucleotide sequence ID" value="NZ_JAVDWE010000012.1"/>
</dbReference>
<proteinExistence type="predicted"/>
<dbReference type="InterPro" id="IPR018535">
    <property type="entry name" value="DUF1996"/>
</dbReference>
<protein>
    <recommendedName>
        <fullName evidence="3">DUF1996 domain-containing protein</fullName>
    </recommendedName>
</protein>
<dbReference type="Proteomes" id="UP001265550">
    <property type="component" value="Unassembled WGS sequence"/>
</dbReference>
<evidence type="ECO:0000313" key="4">
    <source>
        <dbReference type="EMBL" id="MDR7096066.1"/>
    </source>
</evidence>
<accession>A0ABU1VF18</accession>
<evidence type="ECO:0000256" key="2">
    <source>
        <dbReference type="SAM" id="SignalP"/>
    </source>
</evidence>
<feature type="domain" description="DUF1996" evidence="3">
    <location>
        <begin position="99"/>
        <end position="311"/>
    </location>
</feature>
<dbReference type="PANTHER" id="PTHR43662">
    <property type="match status" value="1"/>
</dbReference>
<feature type="signal peptide" evidence="2">
    <location>
        <begin position="1"/>
        <end position="21"/>
    </location>
</feature>
<evidence type="ECO:0000256" key="1">
    <source>
        <dbReference type="SAM" id="MobiDB-lite"/>
    </source>
</evidence>
<reference evidence="4 5" key="1">
    <citation type="submission" date="2023-07" db="EMBL/GenBank/DDBJ databases">
        <title>Sorghum-associated microbial communities from plants grown in Nebraska, USA.</title>
        <authorList>
            <person name="Schachtman D."/>
        </authorList>
    </citation>
    <scope>NUCLEOTIDE SEQUENCE [LARGE SCALE GENOMIC DNA]</scope>
    <source>
        <strain evidence="4 5">BE240</strain>
    </source>
</reference>
<keyword evidence="2" id="KW-0732">Signal</keyword>
<dbReference type="EMBL" id="JAVDWE010000012">
    <property type="protein sequence ID" value="MDR7096066.1"/>
    <property type="molecule type" value="Genomic_DNA"/>
</dbReference>
<feature type="chain" id="PRO_5047454477" description="DUF1996 domain-containing protein" evidence="2">
    <location>
        <begin position="22"/>
        <end position="342"/>
    </location>
</feature>
<name>A0ABU1VF18_9BURK</name>
<comment type="caution">
    <text evidence="4">The sequence shown here is derived from an EMBL/GenBank/DDBJ whole genome shotgun (WGS) entry which is preliminary data.</text>
</comment>
<dbReference type="Pfam" id="PF09362">
    <property type="entry name" value="DUF1996"/>
    <property type="match status" value="1"/>
</dbReference>
<evidence type="ECO:0000313" key="5">
    <source>
        <dbReference type="Proteomes" id="UP001265550"/>
    </source>
</evidence>
<organism evidence="4 5">
    <name type="scientific">Hydrogenophaga laconesensis</name>
    <dbReference type="NCBI Taxonomy" id="1805971"/>
    <lineage>
        <taxon>Bacteria</taxon>
        <taxon>Pseudomonadati</taxon>
        <taxon>Pseudomonadota</taxon>
        <taxon>Betaproteobacteria</taxon>
        <taxon>Burkholderiales</taxon>
        <taxon>Comamonadaceae</taxon>
        <taxon>Hydrogenophaga</taxon>
    </lineage>
</organism>
<keyword evidence="5" id="KW-1185">Reference proteome</keyword>